<dbReference type="EMBL" id="BSYR01000011">
    <property type="protein sequence ID" value="GMI75115.1"/>
    <property type="molecule type" value="Genomic_DNA"/>
</dbReference>
<reference evidence="1" key="1">
    <citation type="submission" date="2023-05" db="EMBL/GenBank/DDBJ databases">
        <title>Genome and transcriptome analyses reveal genes involved in the formation of fine ridges on petal epidermal cells in Hibiscus trionum.</title>
        <authorList>
            <person name="Koshimizu S."/>
            <person name="Masuda S."/>
            <person name="Ishii T."/>
            <person name="Shirasu K."/>
            <person name="Hoshino A."/>
            <person name="Arita M."/>
        </authorList>
    </citation>
    <scope>NUCLEOTIDE SEQUENCE</scope>
    <source>
        <strain evidence="1">Hamamatsu line</strain>
    </source>
</reference>
<organism evidence="1 2">
    <name type="scientific">Hibiscus trionum</name>
    <name type="common">Flower of an hour</name>
    <dbReference type="NCBI Taxonomy" id="183268"/>
    <lineage>
        <taxon>Eukaryota</taxon>
        <taxon>Viridiplantae</taxon>
        <taxon>Streptophyta</taxon>
        <taxon>Embryophyta</taxon>
        <taxon>Tracheophyta</taxon>
        <taxon>Spermatophyta</taxon>
        <taxon>Magnoliopsida</taxon>
        <taxon>eudicotyledons</taxon>
        <taxon>Gunneridae</taxon>
        <taxon>Pentapetalae</taxon>
        <taxon>rosids</taxon>
        <taxon>malvids</taxon>
        <taxon>Malvales</taxon>
        <taxon>Malvaceae</taxon>
        <taxon>Malvoideae</taxon>
        <taxon>Hibiscus</taxon>
    </lineage>
</organism>
<keyword evidence="2" id="KW-1185">Reference proteome</keyword>
<dbReference type="InterPro" id="IPR024864">
    <property type="entry name" value="Nup54/Nup57/Nup44"/>
</dbReference>
<sequence>MVSARTYASFQCIYIEFSCCMVAINVMRIVEALEGKGCRVPLVKGLVELAEKLAAITRQLRGSGAELSSRVQNLLTVSRVQANAIGAGGSLYLPGSTKIHEQSCQYAGGITTANGGHCKAWQRVEARHQGYGDNNG</sequence>
<dbReference type="GO" id="GO:0017056">
    <property type="term" value="F:structural constituent of nuclear pore"/>
    <property type="evidence" value="ECO:0007669"/>
    <property type="project" value="TreeGrafter"/>
</dbReference>
<evidence type="ECO:0000313" key="2">
    <source>
        <dbReference type="Proteomes" id="UP001165190"/>
    </source>
</evidence>
<dbReference type="PANTHER" id="PTHR13000:SF0">
    <property type="entry name" value="NUCLEOPORIN P54"/>
    <property type="match status" value="1"/>
</dbReference>
<dbReference type="GO" id="GO:0006999">
    <property type="term" value="P:nuclear pore organization"/>
    <property type="evidence" value="ECO:0007669"/>
    <property type="project" value="TreeGrafter"/>
</dbReference>
<dbReference type="GO" id="GO:0044613">
    <property type="term" value="C:nuclear pore central transport channel"/>
    <property type="evidence" value="ECO:0007669"/>
    <property type="project" value="TreeGrafter"/>
</dbReference>
<protein>
    <submittedName>
        <fullName evidence="1">Uncharacterized protein</fullName>
    </submittedName>
</protein>
<proteinExistence type="predicted"/>
<comment type="caution">
    <text evidence="1">The sequence shown here is derived from an EMBL/GenBank/DDBJ whole genome shotgun (WGS) entry which is preliminary data.</text>
</comment>
<name>A0A9W7HG13_HIBTR</name>
<dbReference type="Proteomes" id="UP001165190">
    <property type="component" value="Unassembled WGS sequence"/>
</dbReference>
<evidence type="ECO:0000313" key="1">
    <source>
        <dbReference type="EMBL" id="GMI75115.1"/>
    </source>
</evidence>
<dbReference type="AlphaFoldDB" id="A0A9W7HG13"/>
<accession>A0A9W7HG13</accession>
<dbReference type="GO" id="GO:0036228">
    <property type="term" value="P:protein localization to nuclear inner membrane"/>
    <property type="evidence" value="ECO:0007669"/>
    <property type="project" value="TreeGrafter"/>
</dbReference>
<dbReference type="PANTHER" id="PTHR13000">
    <property type="entry name" value="NUCLEOPORIN P54"/>
    <property type="match status" value="1"/>
</dbReference>
<gene>
    <name evidence="1" type="ORF">HRI_001180800</name>
</gene>
<dbReference type="GO" id="GO:0006607">
    <property type="term" value="P:NLS-bearing protein import into nucleus"/>
    <property type="evidence" value="ECO:0007669"/>
    <property type="project" value="TreeGrafter"/>
</dbReference>
<dbReference type="OrthoDB" id="1737020at2759"/>